<evidence type="ECO:0000313" key="2">
    <source>
        <dbReference type="Proteomes" id="UP000752013"/>
    </source>
</evidence>
<sequence>MMHKYRVIGGPVYAGAHIISLELANPLDLPVGTLLAIEGDTIIPATPSHTALGVLMQSHVGHVSVGIAGVFNVRGEGSTGRCADAGRALILATFMGLDSDGSTCPMMQILL</sequence>
<comment type="caution">
    <text evidence="1">The sequence shown here is derived from an EMBL/GenBank/DDBJ whole genome shotgun (WGS) entry which is preliminary data.</text>
</comment>
<gene>
    <name evidence="1" type="ORF">HCT46_06820</name>
</gene>
<organism evidence="1 2">
    <name type="scientific">Entomospira nematocerorum</name>
    <dbReference type="NCBI Taxonomy" id="2719987"/>
    <lineage>
        <taxon>Bacteria</taxon>
        <taxon>Pseudomonadati</taxon>
        <taxon>Spirochaetota</taxon>
        <taxon>Spirochaetia</taxon>
        <taxon>Spirochaetales</taxon>
        <taxon>Spirochaetaceae</taxon>
        <taxon>Entomospira</taxon>
    </lineage>
</organism>
<dbReference type="EMBL" id="JAATLK010000002">
    <property type="protein sequence ID" value="NIZ47620.1"/>
    <property type="molecule type" value="Genomic_DNA"/>
</dbReference>
<proteinExistence type="predicted"/>
<keyword evidence="2" id="KW-1185">Reference proteome</keyword>
<evidence type="ECO:0000313" key="1">
    <source>
        <dbReference type="EMBL" id="NIZ47620.1"/>
    </source>
</evidence>
<name>A0A968GG39_9SPIO</name>
<reference evidence="1" key="1">
    <citation type="submission" date="2020-03" db="EMBL/GenBank/DDBJ databases">
        <title>Spirochaetal bacteria isolated from arthropods constitute a novel genus Entomospira genus novum within the order Spirochaetales.</title>
        <authorList>
            <person name="Grana-Miraglia L."/>
            <person name="Sikutova S."/>
            <person name="Fingerle V."/>
            <person name="Sing A."/>
            <person name="Castillo-Ramirez S."/>
            <person name="Margos G."/>
            <person name="Rudolf I."/>
        </authorList>
    </citation>
    <scope>NUCLEOTIDE SEQUENCE</scope>
    <source>
        <strain evidence="1">BR208</strain>
    </source>
</reference>
<accession>A0A968GG39</accession>
<protein>
    <submittedName>
        <fullName evidence="1">Uncharacterized protein</fullName>
    </submittedName>
</protein>
<dbReference type="Proteomes" id="UP000752013">
    <property type="component" value="Unassembled WGS sequence"/>
</dbReference>
<dbReference type="AlphaFoldDB" id="A0A968GG39"/>
<dbReference type="RefSeq" id="WP_167704235.1">
    <property type="nucleotide sequence ID" value="NZ_CP118169.1"/>
</dbReference>